<dbReference type="GO" id="GO:0043531">
    <property type="term" value="F:ADP binding"/>
    <property type="evidence" value="ECO:0007669"/>
    <property type="project" value="InterPro"/>
</dbReference>
<dbReference type="OrthoDB" id="1916242at2759"/>
<dbReference type="PANTHER" id="PTHR33476:SF24">
    <property type="entry name" value="PROTEIN POLAR LOCALIZATION DURING ASYMMETRIC DIVISION AND REDISTRIBUTION"/>
    <property type="match status" value="1"/>
</dbReference>
<proteinExistence type="predicted"/>
<evidence type="ECO:0000256" key="1">
    <source>
        <dbReference type="SAM" id="MobiDB-lite"/>
    </source>
</evidence>
<organism evidence="3 4">
    <name type="scientific">Miscanthus lutarioriparius</name>
    <dbReference type="NCBI Taxonomy" id="422564"/>
    <lineage>
        <taxon>Eukaryota</taxon>
        <taxon>Viridiplantae</taxon>
        <taxon>Streptophyta</taxon>
        <taxon>Embryophyta</taxon>
        <taxon>Tracheophyta</taxon>
        <taxon>Spermatophyta</taxon>
        <taxon>Magnoliopsida</taxon>
        <taxon>Liliopsida</taxon>
        <taxon>Poales</taxon>
        <taxon>Poaceae</taxon>
        <taxon>PACMAD clade</taxon>
        <taxon>Panicoideae</taxon>
        <taxon>Andropogonodae</taxon>
        <taxon>Andropogoneae</taxon>
        <taxon>Saccharinae</taxon>
        <taxon>Miscanthus</taxon>
    </lineage>
</organism>
<evidence type="ECO:0000259" key="2">
    <source>
        <dbReference type="Pfam" id="PF00931"/>
    </source>
</evidence>
<reference evidence="3" key="1">
    <citation type="submission" date="2020-10" db="EMBL/GenBank/DDBJ databases">
        <authorList>
            <person name="Han B."/>
            <person name="Lu T."/>
            <person name="Zhao Q."/>
            <person name="Huang X."/>
            <person name="Zhao Y."/>
        </authorList>
    </citation>
    <scope>NUCLEOTIDE SEQUENCE</scope>
</reference>
<protein>
    <recommendedName>
        <fullName evidence="2">NB-ARC domain-containing protein</fullName>
    </recommendedName>
</protein>
<dbReference type="Gene3D" id="3.40.50.300">
    <property type="entry name" value="P-loop containing nucleotide triphosphate hydrolases"/>
    <property type="match status" value="1"/>
</dbReference>
<feature type="domain" description="NB-ARC" evidence="2">
    <location>
        <begin position="103"/>
        <end position="158"/>
    </location>
</feature>
<name>A0A811QB02_9POAL</name>
<dbReference type="InterPro" id="IPR040348">
    <property type="entry name" value="POLAR-like"/>
</dbReference>
<dbReference type="GO" id="GO:0008356">
    <property type="term" value="P:asymmetric cell division"/>
    <property type="evidence" value="ECO:0007669"/>
    <property type="project" value="InterPro"/>
</dbReference>
<evidence type="ECO:0000313" key="4">
    <source>
        <dbReference type="Proteomes" id="UP000604825"/>
    </source>
</evidence>
<dbReference type="InterPro" id="IPR027417">
    <property type="entry name" value="P-loop_NTPase"/>
</dbReference>
<dbReference type="InterPro" id="IPR002182">
    <property type="entry name" value="NB-ARC"/>
</dbReference>
<gene>
    <name evidence="3" type="ORF">NCGR_LOCUS38990</name>
</gene>
<evidence type="ECO:0000313" key="3">
    <source>
        <dbReference type="EMBL" id="CAD6255445.1"/>
    </source>
</evidence>
<feature type="region of interest" description="Disordered" evidence="1">
    <location>
        <begin position="1"/>
        <end position="53"/>
    </location>
</feature>
<comment type="caution">
    <text evidence="3">The sequence shown here is derived from an EMBL/GenBank/DDBJ whole genome shotgun (WGS) entry which is preliminary data.</text>
</comment>
<accession>A0A811QB02</accession>
<sequence length="168" mass="19277">MRRDEAGRGGRAGSAPEDRRNATQESASTRFLSWTTTATASRESGGTREESATELERRLHELQHLRDRERFEALESAPRRVLRKLTEKEMEAQLWQDTATLALGSGKSTLAQYVCNYEKHKGQHFDSVMFIHVGKRFSMGDIFRDMLEQIKESRSSIDRDLKSLKTEL</sequence>
<dbReference type="PANTHER" id="PTHR33476">
    <property type="entry name" value="EMB|CAB62613.1"/>
    <property type="match status" value="1"/>
</dbReference>
<dbReference type="Pfam" id="PF00931">
    <property type="entry name" value="NB-ARC"/>
    <property type="match status" value="1"/>
</dbReference>
<feature type="compositionally biased region" description="Polar residues" evidence="1">
    <location>
        <begin position="23"/>
        <end position="44"/>
    </location>
</feature>
<dbReference type="EMBL" id="CAJGYO010000010">
    <property type="protein sequence ID" value="CAD6255445.1"/>
    <property type="molecule type" value="Genomic_DNA"/>
</dbReference>
<dbReference type="Proteomes" id="UP000604825">
    <property type="component" value="Unassembled WGS sequence"/>
</dbReference>
<dbReference type="AlphaFoldDB" id="A0A811QB02"/>
<keyword evidence="4" id="KW-1185">Reference proteome</keyword>
<dbReference type="SUPFAM" id="SSF52540">
    <property type="entry name" value="P-loop containing nucleoside triphosphate hydrolases"/>
    <property type="match status" value="1"/>
</dbReference>